<dbReference type="Proteomes" id="UP001139648">
    <property type="component" value="Unassembled WGS sequence"/>
</dbReference>
<dbReference type="AlphaFoldDB" id="A0A9X2GTH7"/>
<keyword evidence="2" id="KW-1185">Reference proteome</keyword>
<proteinExistence type="predicted"/>
<evidence type="ECO:0000313" key="1">
    <source>
        <dbReference type="EMBL" id="MCP2360133.1"/>
    </source>
</evidence>
<protein>
    <submittedName>
        <fullName evidence="1">Uncharacterized protein</fullName>
    </submittedName>
</protein>
<name>A0A9X2GTH7_9ACTN</name>
<accession>A0A9X2GTH7</accession>
<gene>
    <name evidence="1" type="ORF">HD597_007153</name>
</gene>
<sequence>MSKLPLAPNNPLRIGARLEGAGTPVRTKVSGGPGPSLIDLPRAGCRRLDLSRSSHTDSIDLEYVAQGAGLAAGVVSVQDRGGRSRLASQPAN</sequence>
<dbReference type="EMBL" id="JAMZEB010000002">
    <property type="protein sequence ID" value="MCP2360133.1"/>
    <property type="molecule type" value="Genomic_DNA"/>
</dbReference>
<comment type="caution">
    <text evidence="1">The sequence shown here is derived from an EMBL/GenBank/DDBJ whole genome shotgun (WGS) entry which is preliminary data.</text>
</comment>
<organism evidence="1 2">
    <name type="scientific">Nonomuraea thailandensis</name>
    <dbReference type="NCBI Taxonomy" id="1188745"/>
    <lineage>
        <taxon>Bacteria</taxon>
        <taxon>Bacillati</taxon>
        <taxon>Actinomycetota</taxon>
        <taxon>Actinomycetes</taxon>
        <taxon>Streptosporangiales</taxon>
        <taxon>Streptosporangiaceae</taxon>
        <taxon>Nonomuraea</taxon>
    </lineage>
</organism>
<dbReference type="RefSeq" id="WP_253747778.1">
    <property type="nucleotide sequence ID" value="NZ_BAABKA010000066.1"/>
</dbReference>
<evidence type="ECO:0000313" key="2">
    <source>
        <dbReference type="Proteomes" id="UP001139648"/>
    </source>
</evidence>
<reference evidence="1" key="1">
    <citation type="submission" date="2022-06" db="EMBL/GenBank/DDBJ databases">
        <title>Sequencing the genomes of 1000 actinobacteria strains.</title>
        <authorList>
            <person name="Klenk H.-P."/>
        </authorList>
    </citation>
    <scope>NUCLEOTIDE SEQUENCE</scope>
    <source>
        <strain evidence="1">DSM 46694</strain>
    </source>
</reference>